<reference evidence="2 4" key="1">
    <citation type="submission" date="2019-03" db="EMBL/GenBank/DDBJ databases">
        <title>Genomic Encyclopedia of Type Strains, Phase IV (KMG-IV): sequencing the most valuable type-strain genomes for metagenomic binning, comparative biology and taxonomic classification.</title>
        <authorList>
            <person name="Goeker M."/>
        </authorList>
    </citation>
    <scope>NUCLEOTIDE SEQUENCE [LARGE SCALE GENOMIC DNA]</scope>
    <source>
        <strain evidence="2 4">DSM 17474</strain>
    </source>
</reference>
<keyword evidence="1" id="KW-1133">Transmembrane helix</keyword>
<dbReference type="KEGG" id="usu:LVJ78_04615"/>
<gene>
    <name evidence="2" type="ORF">EV680_1322</name>
    <name evidence="3" type="ORF">LVJ78_04615</name>
</gene>
<feature type="transmembrane region" description="Helical" evidence="1">
    <location>
        <begin position="20"/>
        <end position="40"/>
    </location>
</feature>
<evidence type="ECO:0000256" key="1">
    <source>
        <dbReference type="SAM" id="Phobius"/>
    </source>
</evidence>
<sequence length="218" mass="25295">MVNKNKKPFLMGFKFDFKKVWIPILFLDILFIFLSIRLLIQYNYYMNGQPSYESLNTIYGTIISDERAPPKPYNNRHDGIYIQTNNGNINIYCDNPQRPLNSFGASNGGGSYGLGQCKWIALKRERQGFCNEGNNELCQDPRFFYGKEIIARINDKKTIYELTIIQTGKIYSYQNMIDIYRNNYISKSIANCVIAIILFVVGLISLTKWLKARENKGF</sequence>
<keyword evidence="1" id="KW-0812">Transmembrane</keyword>
<dbReference type="Proteomes" id="UP000294721">
    <property type="component" value="Unassembled WGS sequence"/>
</dbReference>
<evidence type="ECO:0000313" key="5">
    <source>
        <dbReference type="Proteomes" id="UP000829756"/>
    </source>
</evidence>
<keyword evidence="1" id="KW-0472">Membrane</keyword>
<evidence type="ECO:0000313" key="3">
    <source>
        <dbReference type="EMBL" id="UOO80295.1"/>
    </source>
</evidence>
<reference evidence="3" key="2">
    <citation type="submission" date="2021-12" db="EMBL/GenBank/DDBJ databases">
        <authorList>
            <person name="Veyrier F.J."/>
        </authorList>
    </citation>
    <scope>NUCLEOTIDE SEQUENCE</scope>
    <source>
        <strain evidence="3">1258/02</strain>
    </source>
</reference>
<dbReference type="AlphaFoldDB" id="A0AAE9KHR5"/>
<proteinExistence type="predicted"/>
<name>A0AAE9KHR5_9NEIS</name>
<protein>
    <submittedName>
        <fullName evidence="3">Uncharacterized protein</fullName>
    </submittedName>
</protein>
<evidence type="ECO:0000313" key="4">
    <source>
        <dbReference type="Proteomes" id="UP000294721"/>
    </source>
</evidence>
<evidence type="ECO:0000313" key="2">
    <source>
        <dbReference type="EMBL" id="TCP01056.1"/>
    </source>
</evidence>
<reference evidence="3" key="3">
    <citation type="journal article" date="2022" name="Res Sq">
        <title>Evolution of multicellular longitudinally dividing oral cavity symbionts (Neisseriaceae).</title>
        <authorList>
            <person name="Nyongesa S."/>
            <person name="Weber P."/>
            <person name="Bernet E."/>
            <person name="Pullido F."/>
            <person name="Nieckarz M."/>
            <person name="Delaby M."/>
            <person name="Nieves C."/>
            <person name="Viehboeck T."/>
            <person name="Krause N."/>
            <person name="Rivera-Millot A."/>
            <person name="Nakamura A."/>
            <person name="Vischer N."/>
            <person name="VanNieuwenhze M."/>
            <person name="Brun Y."/>
            <person name="Cava F."/>
            <person name="Bulgheresi S."/>
            <person name="Veyrier F."/>
        </authorList>
    </citation>
    <scope>NUCLEOTIDE SEQUENCE</scope>
    <source>
        <strain evidence="3">1258/02</strain>
    </source>
</reference>
<keyword evidence="4" id="KW-1185">Reference proteome</keyword>
<dbReference type="EMBL" id="SLXE01000032">
    <property type="protein sequence ID" value="TCP01056.1"/>
    <property type="molecule type" value="Genomic_DNA"/>
</dbReference>
<accession>A0AAE9KHR5</accession>
<dbReference type="RefSeq" id="WP_132954620.1">
    <property type="nucleotide sequence ID" value="NZ_CALJUB010000028.1"/>
</dbReference>
<organism evidence="3 5">
    <name type="scientific">Uruburuella suis</name>
    <dbReference type="NCBI Taxonomy" id="252130"/>
    <lineage>
        <taxon>Bacteria</taxon>
        <taxon>Pseudomonadati</taxon>
        <taxon>Pseudomonadota</taxon>
        <taxon>Betaproteobacteria</taxon>
        <taxon>Neisseriales</taxon>
        <taxon>Neisseriaceae</taxon>
        <taxon>Uruburuella</taxon>
    </lineage>
</organism>
<feature type="transmembrane region" description="Helical" evidence="1">
    <location>
        <begin position="189"/>
        <end position="210"/>
    </location>
</feature>
<dbReference type="Proteomes" id="UP000829756">
    <property type="component" value="Chromosome"/>
</dbReference>
<dbReference type="EMBL" id="CP091507">
    <property type="protein sequence ID" value="UOO80295.1"/>
    <property type="molecule type" value="Genomic_DNA"/>
</dbReference>